<keyword evidence="1" id="KW-0812">Transmembrane</keyword>
<accession>A0A0R3M3L7</accession>
<dbReference type="InterPro" id="IPR008621">
    <property type="entry name" value="Cbb3-typ_cyt_oxidase_comp"/>
</dbReference>
<keyword evidence="3" id="KW-1185">Reference proteome</keyword>
<dbReference type="Pfam" id="PF05545">
    <property type="entry name" value="FixQ"/>
    <property type="match status" value="1"/>
</dbReference>
<gene>
    <name evidence="2" type="ORF">CQ12_11090</name>
</gene>
<reference evidence="2 3" key="1">
    <citation type="submission" date="2014-03" db="EMBL/GenBank/DDBJ databases">
        <title>Bradyrhizobium valentinum sp. nov., isolated from effective nodules of Lupinus mariae-josephae, a lupine endemic of basic-lime soils in Eastern Spain.</title>
        <authorList>
            <person name="Duran D."/>
            <person name="Rey L."/>
            <person name="Navarro A."/>
            <person name="Busquets A."/>
            <person name="Imperial J."/>
            <person name="Ruiz-Argueso T."/>
        </authorList>
    </citation>
    <scope>NUCLEOTIDE SEQUENCE [LARGE SCALE GENOMIC DNA]</scope>
    <source>
        <strain evidence="2 3">PAC68</strain>
    </source>
</reference>
<dbReference type="RefSeq" id="WP_057833859.1">
    <property type="nucleotide sequence ID" value="NZ_LLXZ01000012.1"/>
</dbReference>
<evidence type="ECO:0000313" key="3">
    <source>
        <dbReference type="Proteomes" id="UP000050863"/>
    </source>
</evidence>
<dbReference type="CDD" id="cd01324">
    <property type="entry name" value="cbb3_Oxidase_CcoQ"/>
    <property type="match status" value="1"/>
</dbReference>
<organism evidence="2 3">
    <name type="scientific">Bradyrhizobium jicamae</name>
    <dbReference type="NCBI Taxonomy" id="280332"/>
    <lineage>
        <taxon>Bacteria</taxon>
        <taxon>Pseudomonadati</taxon>
        <taxon>Pseudomonadota</taxon>
        <taxon>Alphaproteobacteria</taxon>
        <taxon>Hyphomicrobiales</taxon>
        <taxon>Nitrobacteraceae</taxon>
        <taxon>Bradyrhizobium</taxon>
    </lineage>
</organism>
<protein>
    <submittedName>
        <fullName evidence="2">Cytochrome C oxidase Cbb3</fullName>
    </submittedName>
</protein>
<dbReference type="OrthoDB" id="7173870at2"/>
<dbReference type="AlphaFoldDB" id="A0A0R3M3L7"/>
<dbReference type="EMBL" id="LLXZ01000012">
    <property type="protein sequence ID" value="KRR14665.1"/>
    <property type="molecule type" value="Genomic_DNA"/>
</dbReference>
<evidence type="ECO:0000313" key="2">
    <source>
        <dbReference type="EMBL" id="KRR14665.1"/>
    </source>
</evidence>
<proteinExistence type="predicted"/>
<comment type="caution">
    <text evidence="2">The sequence shown here is derived from an EMBL/GenBank/DDBJ whole genome shotgun (WGS) entry which is preliminary data.</text>
</comment>
<evidence type="ECO:0000256" key="1">
    <source>
        <dbReference type="SAM" id="Phobius"/>
    </source>
</evidence>
<keyword evidence="1" id="KW-0472">Membrane</keyword>
<dbReference type="Proteomes" id="UP000050863">
    <property type="component" value="Unassembled WGS sequence"/>
</dbReference>
<sequence>MKAILTVHNFASDLVTTFWTPIFVGIFIAILTYALWPRNQAAFDEAAKMPLREE</sequence>
<name>A0A0R3M3L7_9BRAD</name>
<keyword evidence="1" id="KW-1133">Transmembrane helix</keyword>
<dbReference type="STRING" id="280332.CQ12_11090"/>
<feature type="transmembrane region" description="Helical" evidence="1">
    <location>
        <begin position="18"/>
        <end position="36"/>
    </location>
</feature>